<dbReference type="Proteomes" id="UP000192578">
    <property type="component" value="Unassembled WGS sequence"/>
</dbReference>
<evidence type="ECO:0000259" key="3">
    <source>
        <dbReference type="PROSITE" id="PS51269"/>
    </source>
</evidence>
<feature type="domain" description="COMM" evidence="3">
    <location>
        <begin position="129"/>
        <end position="197"/>
    </location>
</feature>
<comment type="similarity">
    <text evidence="2">Belongs to the COMM domain-containing protein 3 family.</text>
</comment>
<dbReference type="EMBL" id="MTYJ01000074">
    <property type="protein sequence ID" value="OQV16463.1"/>
    <property type="molecule type" value="Genomic_DNA"/>
</dbReference>
<keyword evidence="5" id="KW-1185">Reference proteome</keyword>
<protein>
    <recommendedName>
        <fullName evidence="1">COMM domain-containing protein 3</fullName>
    </recommendedName>
</protein>
<dbReference type="InterPro" id="IPR017920">
    <property type="entry name" value="COMM"/>
</dbReference>
<organism evidence="4 5">
    <name type="scientific">Hypsibius exemplaris</name>
    <name type="common">Freshwater tardigrade</name>
    <dbReference type="NCBI Taxonomy" id="2072580"/>
    <lineage>
        <taxon>Eukaryota</taxon>
        <taxon>Metazoa</taxon>
        <taxon>Ecdysozoa</taxon>
        <taxon>Tardigrada</taxon>
        <taxon>Eutardigrada</taxon>
        <taxon>Parachela</taxon>
        <taxon>Hypsibioidea</taxon>
        <taxon>Hypsibiidae</taxon>
        <taxon>Hypsibius</taxon>
    </lineage>
</organism>
<dbReference type="AlphaFoldDB" id="A0A1W0WMW3"/>
<proteinExistence type="inferred from homology"/>
<dbReference type="OrthoDB" id="1917519at2759"/>
<dbReference type="PANTHER" id="PTHR31159:SF1">
    <property type="entry name" value="COMM DOMAIN-CONTAINING PROTEIN 3"/>
    <property type="match status" value="1"/>
</dbReference>
<gene>
    <name evidence="4" type="ORF">BV898_09453</name>
</gene>
<evidence type="ECO:0000313" key="5">
    <source>
        <dbReference type="Proteomes" id="UP000192578"/>
    </source>
</evidence>
<evidence type="ECO:0000256" key="2">
    <source>
        <dbReference type="ARBA" id="ARBA00093469"/>
    </source>
</evidence>
<reference evidence="5" key="1">
    <citation type="submission" date="2017-01" db="EMBL/GenBank/DDBJ databases">
        <title>Comparative genomics of anhydrobiosis in the tardigrade Hypsibius dujardini.</title>
        <authorList>
            <person name="Yoshida Y."/>
            <person name="Koutsovoulos G."/>
            <person name="Laetsch D."/>
            <person name="Stevens L."/>
            <person name="Kumar S."/>
            <person name="Horikawa D."/>
            <person name="Ishino K."/>
            <person name="Komine S."/>
            <person name="Tomita M."/>
            <person name="Blaxter M."/>
            <person name="Arakawa K."/>
        </authorList>
    </citation>
    <scope>NUCLEOTIDE SEQUENCE [LARGE SCALE GENOMIC DNA]</scope>
    <source>
        <strain evidence="5">Z151</strain>
    </source>
</reference>
<dbReference type="PROSITE" id="PS51269">
    <property type="entry name" value="COMM"/>
    <property type="match status" value="1"/>
</dbReference>
<accession>A0A1W0WMW3</accession>
<comment type="caution">
    <text evidence="4">The sequence shown here is derived from an EMBL/GenBank/DDBJ whole genome shotgun (WGS) entry which is preliminary data.</text>
</comment>
<sequence>MDVLRISDDQHQWLRALSSETLFATEAAFQHFVEDVAESLVVPNHIFRILSEREAKEEENKLPIHQGVAALSSLFMEAAKRNSATDAVGLYLQAIDVADSRAKVITNIYTARRADLRKVLSTVGFGFPQITDVDWRLDWTIKSNELPRINEPVYRVKLETLATNGGLGSLAFSLSVEELQELVWSLKNAIKTVERHAQA</sequence>
<dbReference type="PANTHER" id="PTHR31159">
    <property type="entry name" value="COMM DOMAIN-CONTAINING PROTEIN 3"/>
    <property type="match status" value="1"/>
</dbReference>
<name>A0A1W0WMW3_HYPEX</name>
<dbReference type="InterPro" id="IPR037355">
    <property type="entry name" value="COMMD3"/>
</dbReference>
<dbReference type="GO" id="GO:0006814">
    <property type="term" value="P:sodium ion transport"/>
    <property type="evidence" value="ECO:0007669"/>
    <property type="project" value="InterPro"/>
</dbReference>
<dbReference type="Pfam" id="PF07258">
    <property type="entry name" value="COMM_domain"/>
    <property type="match status" value="1"/>
</dbReference>
<evidence type="ECO:0000256" key="1">
    <source>
        <dbReference type="ARBA" id="ARBA00016548"/>
    </source>
</evidence>
<evidence type="ECO:0000313" key="4">
    <source>
        <dbReference type="EMBL" id="OQV16463.1"/>
    </source>
</evidence>